<name>A0ABY3QHU7_9BRAD</name>
<evidence type="ECO:0000259" key="5">
    <source>
        <dbReference type="Pfam" id="PF25917"/>
    </source>
</evidence>
<organism evidence="7 8">
    <name type="scientific">Bradyrhizobium barranii</name>
    <dbReference type="NCBI Taxonomy" id="2992140"/>
    <lineage>
        <taxon>Bacteria</taxon>
        <taxon>Pseudomonadati</taxon>
        <taxon>Pseudomonadota</taxon>
        <taxon>Alphaproteobacteria</taxon>
        <taxon>Hyphomicrobiales</taxon>
        <taxon>Nitrobacteraceae</taxon>
        <taxon>Bradyrhizobium</taxon>
    </lineage>
</organism>
<dbReference type="Pfam" id="PF25963">
    <property type="entry name" value="Beta-barrel_AAEA"/>
    <property type="match status" value="1"/>
</dbReference>
<keyword evidence="8" id="KW-1185">Reference proteome</keyword>
<dbReference type="NCBIfam" id="TIGR01730">
    <property type="entry name" value="RND_mfp"/>
    <property type="match status" value="1"/>
</dbReference>
<dbReference type="InterPro" id="IPR058634">
    <property type="entry name" value="AaeA-lik-b-barrel"/>
</dbReference>
<dbReference type="InterPro" id="IPR058625">
    <property type="entry name" value="MdtA-like_BSH"/>
</dbReference>
<sequence>MTTMSSMFPRMMLTVLMVSVAAPVGIGMWEHYEAAPWTRDGRVRADIIAVAADVSGLVDEVLVRDNQVVRKGDILLRLNPDRFRLAVQQAEASLANREAAAEKAASDRVRYEKLSEGVVSQQQRETIRATDLQAKALYGQAVADLQIAQLDLDRSEIRAPANGRVTNFDLRPGTYLAAGRGIMALIDIDTVRVEGYFEETKIPRIHLGDAVDVKLMSGATLSGRVESIAGGIEDRDRSLGSSLLASVNPSFSWVRLAQRIPVRVRIPRKDVDRLIVGTTATVQVNVGNRNAPPNTMGVLR</sequence>
<keyword evidence="4" id="KW-0472">Membrane</keyword>
<keyword evidence="2" id="KW-0812">Transmembrane</keyword>
<protein>
    <submittedName>
        <fullName evidence="7">HlyD family secretion protein</fullName>
    </submittedName>
</protein>
<dbReference type="PRINTS" id="PR01490">
    <property type="entry name" value="RTXTOXIND"/>
</dbReference>
<dbReference type="RefSeq" id="WP_231142541.1">
    <property type="nucleotide sequence ID" value="NZ_CP088100.1"/>
</dbReference>
<dbReference type="PANTHER" id="PTHR30367:SF12">
    <property type="entry name" value="P-HYDROXYBENZOIC ACID EFFLUX PUMP SUBUNIT AAEA"/>
    <property type="match status" value="1"/>
</dbReference>
<evidence type="ECO:0000256" key="2">
    <source>
        <dbReference type="ARBA" id="ARBA00022692"/>
    </source>
</evidence>
<proteinExistence type="inferred from homology"/>
<dbReference type="Gene3D" id="2.40.50.100">
    <property type="match status" value="1"/>
</dbReference>
<accession>A0ABY3QHU7</accession>
<feature type="domain" description="p-hydroxybenzoic acid efflux pump subunit AaeA-like beta-barrel" evidence="6">
    <location>
        <begin position="191"/>
        <end position="285"/>
    </location>
</feature>
<keyword evidence="3" id="KW-1133">Transmembrane helix</keyword>
<reference evidence="7" key="1">
    <citation type="submission" date="2021-11" db="EMBL/GenBank/DDBJ databases">
        <title>Australian commercial rhizobial inoculants.</title>
        <authorList>
            <person name="Kohlmeier M.G."/>
            <person name="O'Hara G.W."/>
            <person name="Colombi E."/>
            <person name="Ramsay J.P."/>
            <person name="Terpolilli J."/>
        </authorList>
    </citation>
    <scope>NUCLEOTIDE SEQUENCE</scope>
    <source>
        <strain evidence="7">CC829</strain>
    </source>
</reference>
<evidence type="ECO:0000313" key="8">
    <source>
        <dbReference type="Proteomes" id="UP001430990"/>
    </source>
</evidence>
<evidence type="ECO:0000259" key="6">
    <source>
        <dbReference type="Pfam" id="PF25963"/>
    </source>
</evidence>
<gene>
    <name evidence="7" type="ORF">BjapCC829_31945</name>
</gene>
<dbReference type="SUPFAM" id="SSF111369">
    <property type="entry name" value="HlyD-like secretion proteins"/>
    <property type="match status" value="1"/>
</dbReference>
<evidence type="ECO:0000256" key="4">
    <source>
        <dbReference type="ARBA" id="ARBA00023136"/>
    </source>
</evidence>
<dbReference type="InterPro" id="IPR006143">
    <property type="entry name" value="RND_pump_MFP"/>
</dbReference>
<dbReference type="EMBL" id="CP088100">
    <property type="protein sequence ID" value="UFW84526.1"/>
    <property type="molecule type" value="Genomic_DNA"/>
</dbReference>
<evidence type="ECO:0000313" key="7">
    <source>
        <dbReference type="EMBL" id="UFW84526.1"/>
    </source>
</evidence>
<dbReference type="Proteomes" id="UP001430990">
    <property type="component" value="Chromosome"/>
</dbReference>
<evidence type="ECO:0000256" key="3">
    <source>
        <dbReference type="ARBA" id="ARBA00022989"/>
    </source>
</evidence>
<dbReference type="Pfam" id="PF25917">
    <property type="entry name" value="BSH_RND"/>
    <property type="match status" value="1"/>
</dbReference>
<dbReference type="InterPro" id="IPR050393">
    <property type="entry name" value="MFP_Efflux_Pump"/>
</dbReference>
<dbReference type="Gene3D" id="2.40.30.170">
    <property type="match status" value="1"/>
</dbReference>
<dbReference type="PANTHER" id="PTHR30367">
    <property type="entry name" value="P-HYDROXYBENZOIC ACID EFFLUX PUMP SUBUNIT AAEA-RELATED"/>
    <property type="match status" value="1"/>
</dbReference>
<evidence type="ECO:0000256" key="1">
    <source>
        <dbReference type="ARBA" id="ARBA00009477"/>
    </source>
</evidence>
<comment type="similarity">
    <text evidence="1">Belongs to the membrane fusion protein (MFP) (TC 8.A.1) family.</text>
</comment>
<feature type="domain" description="Multidrug resistance protein MdtA-like barrel-sandwich hybrid" evidence="5">
    <location>
        <begin position="48"/>
        <end position="181"/>
    </location>
</feature>